<dbReference type="EMBL" id="JAANIU010010743">
    <property type="protein sequence ID" value="KAG1531559.1"/>
    <property type="molecule type" value="Genomic_DNA"/>
</dbReference>
<evidence type="ECO:0000313" key="1">
    <source>
        <dbReference type="EMBL" id="KAG1531559.1"/>
    </source>
</evidence>
<comment type="caution">
    <text evidence="1">The sequence shown here is derived from an EMBL/GenBank/DDBJ whole genome shotgun (WGS) entry which is preliminary data.</text>
</comment>
<name>A0A9P7C1D4_9FUNG</name>
<dbReference type="Proteomes" id="UP000740926">
    <property type="component" value="Unassembled WGS sequence"/>
</dbReference>
<sequence>MRLAASRKRREQLEHVSDALLAPLHVLHRLQDLQHGQRAEHVAHLGHVREADAHAFLHGQRQQVAAIERHRPRDTRQKPHHCLDQRGLARAVGAGDGDDLVGGHRHVDAADDIHLGIAAGQALHDEQTHITPPI</sequence>
<proteinExistence type="predicted"/>
<protein>
    <submittedName>
        <fullName evidence="1">Uncharacterized protein</fullName>
    </submittedName>
</protein>
<reference evidence="1 2" key="1">
    <citation type="journal article" date="2020" name="Microb. Genom.">
        <title>Genetic diversity of clinical and environmental Mucorales isolates obtained from an investigation of mucormycosis cases among solid organ transplant recipients.</title>
        <authorList>
            <person name="Nguyen M.H."/>
            <person name="Kaul D."/>
            <person name="Muto C."/>
            <person name="Cheng S.J."/>
            <person name="Richter R.A."/>
            <person name="Bruno V.M."/>
            <person name="Liu G."/>
            <person name="Beyhan S."/>
            <person name="Sundermann A.J."/>
            <person name="Mounaud S."/>
            <person name="Pasculle A.W."/>
            <person name="Nierman W.C."/>
            <person name="Driscoll E."/>
            <person name="Cumbie R."/>
            <person name="Clancy C.J."/>
            <person name="Dupont C.L."/>
        </authorList>
    </citation>
    <scope>NUCLEOTIDE SEQUENCE [LARGE SCALE GENOMIC DNA]</scope>
    <source>
        <strain evidence="1 2">GL24</strain>
    </source>
</reference>
<keyword evidence="2" id="KW-1185">Reference proteome</keyword>
<dbReference type="AlphaFoldDB" id="A0A9P7C1D4"/>
<gene>
    <name evidence="1" type="ORF">G6F50_016633</name>
</gene>
<evidence type="ECO:0000313" key="2">
    <source>
        <dbReference type="Proteomes" id="UP000740926"/>
    </source>
</evidence>
<accession>A0A9P7C1D4</accession>
<organism evidence="1 2">
    <name type="scientific">Rhizopus delemar</name>
    <dbReference type="NCBI Taxonomy" id="936053"/>
    <lineage>
        <taxon>Eukaryota</taxon>
        <taxon>Fungi</taxon>
        <taxon>Fungi incertae sedis</taxon>
        <taxon>Mucoromycota</taxon>
        <taxon>Mucoromycotina</taxon>
        <taxon>Mucoromycetes</taxon>
        <taxon>Mucorales</taxon>
        <taxon>Mucorineae</taxon>
        <taxon>Rhizopodaceae</taxon>
        <taxon>Rhizopus</taxon>
    </lineage>
</organism>